<evidence type="ECO:0000256" key="3">
    <source>
        <dbReference type="PROSITE-ProRule" id="PRU00708"/>
    </source>
</evidence>
<comment type="similarity">
    <text evidence="1">Belongs to the PPR family. P subfamily.</text>
</comment>
<dbReference type="PROSITE" id="PS51375">
    <property type="entry name" value="PPR"/>
    <property type="match status" value="3"/>
</dbReference>
<feature type="repeat" description="PPR" evidence="3">
    <location>
        <begin position="32"/>
        <end position="66"/>
    </location>
</feature>
<dbReference type="EMBL" id="JRKL02002481">
    <property type="protein sequence ID" value="KAF3958764.1"/>
    <property type="molecule type" value="Genomic_DNA"/>
</dbReference>
<accession>A0A8J4R3Z0</accession>
<protein>
    <recommendedName>
        <fullName evidence="6">Pentatricopeptide repeat-containing protein</fullName>
    </recommendedName>
</protein>
<comment type="caution">
    <text evidence="4">The sequence shown here is derived from an EMBL/GenBank/DDBJ whole genome shotgun (WGS) entry which is preliminary data.</text>
</comment>
<dbReference type="Pfam" id="PF01535">
    <property type="entry name" value="PPR"/>
    <property type="match status" value="3"/>
</dbReference>
<evidence type="ECO:0000256" key="1">
    <source>
        <dbReference type="ARBA" id="ARBA00007626"/>
    </source>
</evidence>
<evidence type="ECO:0000313" key="4">
    <source>
        <dbReference type="EMBL" id="KAF3958764.1"/>
    </source>
</evidence>
<name>A0A8J4R3Z0_9ROSI</name>
<evidence type="ECO:0008006" key="6">
    <source>
        <dbReference type="Google" id="ProtNLM"/>
    </source>
</evidence>
<proteinExistence type="inferred from homology"/>
<dbReference type="InterPro" id="IPR011990">
    <property type="entry name" value="TPR-like_helical_dom_sf"/>
</dbReference>
<reference evidence="4" key="1">
    <citation type="submission" date="2020-03" db="EMBL/GenBank/DDBJ databases">
        <title>Castanea mollissima Vanexum genome sequencing.</title>
        <authorList>
            <person name="Staton M."/>
        </authorList>
    </citation>
    <scope>NUCLEOTIDE SEQUENCE</scope>
    <source>
        <tissue evidence="4">Leaf</tissue>
    </source>
</reference>
<keyword evidence="2" id="KW-0677">Repeat</keyword>
<evidence type="ECO:0000256" key="2">
    <source>
        <dbReference type="ARBA" id="ARBA00022737"/>
    </source>
</evidence>
<feature type="repeat" description="PPR" evidence="3">
    <location>
        <begin position="103"/>
        <end position="137"/>
    </location>
</feature>
<keyword evidence="5" id="KW-1185">Reference proteome</keyword>
<dbReference type="PANTHER" id="PTHR47941">
    <property type="entry name" value="PENTATRICOPEPTIDE REPEAT-CONTAINING PROTEIN 3, MITOCHONDRIAL"/>
    <property type="match status" value="1"/>
</dbReference>
<dbReference type="Pfam" id="PF13812">
    <property type="entry name" value="PPR_3"/>
    <property type="match status" value="1"/>
</dbReference>
<dbReference type="Proteomes" id="UP000737018">
    <property type="component" value="Unassembled WGS sequence"/>
</dbReference>
<feature type="repeat" description="PPR" evidence="3">
    <location>
        <begin position="173"/>
        <end position="207"/>
    </location>
</feature>
<dbReference type="Gene3D" id="1.25.40.10">
    <property type="entry name" value="Tetratricopeptide repeat domain"/>
    <property type="match status" value="1"/>
</dbReference>
<dbReference type="InterPro" id="IPR002885">
    <property type="entry name" value="PPR_rpt"/>
</dbReference>
<dbReference type="NCBIfam" id="TIGR00756">
    <property type="entry name" value="PPR"/>
    <property type="match status" value="2"/>
</dbReference>
<dbReference type="OrthoDB" id="185373at2759"/>
<sequence>MIKFVLVGGNPRYPFSVIAATVGNCCNDEKVIAKFFNSMLKVYSDCKMFDLVLRVFHYMKDNGIEIDERTCTVHLLALKKSYECLQLVLDFFYRMVESGIEVSLYSLIVVVEGLCWSGGVKGGRELVEEMIGRGIKPNVDTFNVMANASAMRWNFEELELVLLLMEKEGVAFSDHTYKVLIDGFTSSGKIDEAKKLFLEMHDKGLKVATHLYNLVTNGYSRLGFVDGAKSIEAYPSGSHSVSYCTYRISKNNGDSSLMLELTIFHEIECKQALSMVLSQTKQQMQKELEPN</sequence>
<evidence type="ECO:0000313" key="5">
    <source>
        <dbReference type="Proteomes" id="UP000737018"/>
    </source>
</evidence>
<gene>
    <name evidence="4" type="ORF">CMV_016359</name>
</gene>
<dbReference type="AlphaFoldDB" id="A0A8J4R3Z0"/>
<organism evidence="4 5">
    <name type="scientific">Castanea mollissima</name>
    <name type="common">Chinese chestnut</name>
    <dbReference type="NCBI Taxonomy" id="60419"/>
    <lineage>
        <taxon>Eukaryota</taxon>
        <taxon>Viridiplantae</taxon>
        <taxon>Streptophyta</taxon>
        <taxon>Embryophyta</taxon>
        <taxon>Tracheophyta</taxon>
        <taxon>Spermatophyta</taxon>
        <taxon>Magnoliopsida</taxon>
        <taxon>eudicotyledons</taxon>
        <taxon>Gunneridae</taxon>
        <taxon>Pentapetalae</taxon>
        <taxon>rosids</taxon>
        <taxon>fabids</taxon>
        <taxon>Fagales</taxon>
        <taxon>Fagaceae</taxon>
        <taxon>Castanea</taxon>
    </lineage>
</organism>